<dbReference type="EMBL" id="QXJK01000001">
    <property type="protein sequence ID" value="RIX36918.1"/>
    <property type="molecule type" value="Genomic_DNA"/>
</dbReference>
<feature type="domain" description="HTH gntR-type" evidence="4">
    <location>
        <begin position="15"/>
        <end position="83"/>
    </location>
</feature>
<dbReference type="InterPro" id="IPR050679">
    <property type="entry name" value="Bact_HTH_transcr_reg"/>
</dbReference>
<dbReference type="Pfam" id="PF00392">
    <property type="entry name" value="GntR"/>
    <property type="match status" value="1"/>
</dbReference>
<dbReference type="PANTHER" id="PTHR44846">
    <property type="entry name" value="MANNOSYL-D-GLYCERATE TRANSPORT/METABOLISM SYSTEM REPRESSOR MNGR-RELATED"/>
    <property type="match status" value="1"/>
</dbReference>
<evidence type="ECO:0000256" key="2">
    <source>
        <dbReference type="ARBA" id="ARBA00023125"/>
    </source>
</evidence>
<dbReference type="PROSITE" id="PS50949">
    <property type="entry name" value="HTH_GNTR"/>
    <property type="match status" value="1"/>
</dbReference>
<keyword evidence="2" id="KW-0238">DNA-binding</keyword>
<keyword evidence="3" id="KW-0804">Transcription</keyword>
<dbReference type="PANTHER" id="PTHR44846:SF1">
    <property type="entry name" value="MANNOSYL-D-GLYCERATE TRANSPORT_METABOLISM SYSTEM REPRESSOR MNGR-RELATED"/>
    <property type="match status" value="1"/>
</dbReference>
<dbReference type="GO" id="GO:0003700">
    <property type="term" value="F:DNA-binding transcription factor activity"/>
    <property type="evidence" value="ECO:0007669"/>
    <property type="project" value="InterPro"/>
</dbReference>
<dbReference type="CDD" id="cd07377">
    <property type="entry name" value="WHTH_GntR"/>
    <property type="match status" value="1"/>
</dbReference>
<dbReference type="GO" id="GO:0003677">
    <property type="term" value="F:DNA binding"/>
    <property type="evidence" value="ECO:0007669"/>
    <property type="project" value="UniProtKB-KW"/>
</dbReference>
<dbReference type="Proteomes" id="UP000285278">
    <property type="component" value="Unassembled WGS sequence"/>
</dbReference>
<dbReference type="STRING" id="1451189.CFAL_10240"/>
<reference evidence="5 6" key="1">
    <citation type="submission" date="2018-09" db="EMBL/GenBank/DDBJ databases">
        <title>Optimization and identification of Corynebacterium falsenii FN1-14 from fish paste.</title>
        <authorList>
            <person name="Daroonpunt R."/>
            <person name="Tanasupawat S."/>
        </authorList>
    </citation>
    <scope>NUCLEOTIDE SEQUENCE [LARGE SCALE GENOMIC DNA]</scope>
    <source>
        <strain evidence="5 6">FN1-14</strain>
    </source>
</reference>
<evidence type="ECO:0000256" key="3">
    <source>
        <dbReference type="ARBA" id="ARBA00023163"/>
    </source>
</evidence>
<dbReference type="PRINTS" id="PR00035">
    <property type="entry name" value="HTHGNTR"/>
</dbReference>
<protein>
    <submittedName>
        <fullName evidence="5">GntR family transcriptional regulator</fullName>
    </submittedName>
</protein>
<dbReference type="SUPFAM" id="SSF46785">
    <property type="entry name" value="Winged helix' DNA-binding domain"/>
    <property type="match status" value="1"/>
</dbReference>
<gene>
    <name evidence="5" type="ORF">D3M95_01565</name>
</gene>
<evidence type="ECO:0000256" key="1">
    <source>
        <dbReference type="ARBA" id="ARBA00023015"/>
    </source>
</evidence>
<evidence type="ECO:0000313" key="6">
    <source>
        <dbReference type="Proteomes" id="UP000285278"/>
    </source>
</evidence>
<proteinExistence type="predicted"/>
<organism evidence="5 6">
    <name type="scientific">Corynebacterium falsenii</name>
    <dbReference type="NCBI Taxonomy" id="108486"/>
    <lineage>
        <taxon>Bacteria</taxon>
        <taxon>Bacillati</taxon>
        <taxon>Actinomycetota</taxon>
        <taxon>Actinomycetes</taxon>
        <taxon>Mycobacteriales</taxon>
        <taxon>Corynebacteriaceae</taxon>
        <taxon>Corynebacterium</taxon>
    </lineage>
</organism>
<evidence type="ECO:0000259" key="4">
    <source>
        <dbReference type="PROSITE" id="PS50949"/>
    </source>
</evidence>
<comment type="caution">
    <text evidence="5">The sequence shown here is derived from an EMBL/GenBank/DDBJ whole genome shotgun (WGS) entry which is preliminary data.</text>
</comment>
<keyword evidence="6" id="KW-1185">Reference proteome</keyword>
<dbReference type="Gene3D" id="1.10.10.10">
    <property type="entry name" value="Winged helix-like DNA-binding domain superfamily/Winged helix DNA-binding domain"/>
    <property type="match status" value="1"/>
</dbReference>
<dbReference type="InterPro" id="IPR036390">
    <property type="entry name" value="WH_DNA-bd_sf"/>
</dbReference>
<evidence type="ECO:0000313" key="5">
    <source>
        <dbReference type="EMBL" id="RIX36918.1"/>
    </source>
</evidence>
<name>A0A418QAA0_9CORY</name>
<dbReference type="RefSeq" id="WP_119664192.1">
    <property type="nucleotide sequence ID" value="NZ_JAQPSN010000001.1"/>
</dbReference>
<dbReference type="GO" id="GO:0045892">
    <property type="term" value="P:negative regulation of DNA-templated transcription"/>
    <property type="evidence" value="ECO:0007669"/>
    <property type="project" value="TreeGrafter"/>
</dbReference>
<keyword evidence="1" id="KW-0805">Transcription regulation</keyword>
<dbReference type="OrthoDB" id="3210131at2"/>
<dbReference type="Gene3D" id="3.40.1410.10">
    <property type="entry name" value="Chorismate lyase-like"/>
    <property type="match status" value="1"/>
</dbReference>
<dbReference type="Pfam" id="PF07702">
    <property type="entry name" value="UTRA"/>
    <property type="match status" value="1"/>
</dbReference>
<dbReference type="InterPro" id="IPR028978">
    <property type="entry name" value="Chorismate_lyase_/UTRA_dom_sf"/>
</dbReference>
<dbReference type="InterPro" id="IPR036388">
    <property type="entry name" value="WH-like_DNA-bd_sf"/>
</dbReference>
<dbReference type="SMART" id="SM00866">
    <property type="entry name" value="UTRA"/>
    <property type="match status" value="1"/>
</dbReference>
<dbReference type="InterPro" id="IPR000524">
    <property type="entry name" value="Tscrpt_reg_HTH_GntR"/>
</dbReference>
<sequence>MTETRGSAGSARSQRPRFEEIADTIRADIREEIYAVGSSLPSEADLSRRFGVSAGTVRRSLNELLAEGTLSSRRGARKVVMRKPARFPEVSKFRSFAQWVYGQGRTPGGRVIRQEWAPAQDADAEHLRVAVGSPVLEVLRVRTIDDHPIMMERTRYPEWVGVKVEPMSPLCPSVTNELRSRYGIHFIAADNVFSAQTATTDDVEHLPISAGDPVLVHRRISRDGHGNPLEMGEDHYVAHALAIAVPTSGFHNSLSWTSADRFPWS</sequence>
<dbReference type="SMART" id="SM00345">
    <property type="entry name" value="HTH_GNTR"/>
    <property type="match status" value="1"/>
</dbReference>
<dbReference type="InterPro" id="IPR011663">
    <property type="entry name" value="UTRA"/>
</dbReference>
<dbReference type="SUPFAM" id="SSF64288">
    <property type="entry name" value="Chorismate lyase-like"/>
    <property type="match status" value="1"/>
</dbReference>
<accession>A0A418QAA0</accession>
<dbReference type="AlphaFoldDB" id="A0A418QAA0"/>